<name>A0A6G9Y8W1_9NOCA</name>
<organism evidence="2 3">
    <name type="scientific">Nocardia arthritidis</name>
    <dbReference type="NCBI Taxonomy" id="228602"/>
    <lineage>
        <taxon>Bacteria</taxon>
        <taxon>Bacillati</taxon>
        <taxon>Actinomycetota</taxon>
        <taxon>Actinomycetes</taxon>
        <taxon>Mycobacteriales</taxon>
        <taxon>Nocardiaceae</taxon>
        <taxon>Nocardia</taxon>
    </lineage>
</organism>
<dbReference type="PANTHER" id="PTHR43796">
    <property type="entry name" value="CARBOXYNORSPERMIDINE SYNTHASE"/>
    <property type="match status" value="1"/>
</dbReference>
<dbReference type="InterPro" id="IPR036291">
    <property type="entry name" value="NAD(P)-bd_dom_sf"/>
</dbReference>
<keyword evidence="3" id="KW-1185">Reference proteome</keyword>
<evidence type="ECO:0000259" key="1">
    <source>
        <dbReference type="Pfam" id="PF03435"/>
    </source>
</evidence>
<dbReference type="Proteomes" id="UP000503540">
    <property type="component" value="Chromosome"/>
</dbReference>
<feature type="domain" description="Saccharopine dehydrogenase NADP binding" evidence="1">
    <location>
        <begin position="4"/>
        <end position="127"/>
    </location>
</feature>
<protein>
    <submittedName>
        <fullName evidence="2">Saccharopine dehydrogenase</fullName>
    </submittedName>
</protein>
<proteinExistence type="predicted"/>
<accession>A0A6G9Y8W1</accession>
<dbReference type="AlphaFoldDB" id="A0A6G9Y8W1"/>
<dbReference type="Pfam" id="PF03435">
    <property type="entry name" value="Sacchrp_dh_NADP"/>
    <property type="match status" value="1"/>
</dbReference>
<dbReference type="RefSeq" id="WP_167472670.1">
    <property type="nucleotide sequence ID" value="NZ_CP046172.1"/>
</dbReference>
<gene>
    <name evidence="2" type="ORF">F5544_08410</name>
</gene>
<evidence type="ECO:0000313" key="2">
    <source>
        <dbReference type="EMBL" id="QIS09584.1"/>
    </source>
</evidence>
<evidence type="ECO:0000313" key="3">
    <source>
        <dbReference type="Proteomes" id="UP000503540"/>
    </source>
</evidence>
<dbReference type="Gene3D" id="3.40.50.720">
    <property type="entry name" value="NAD(P)-binding Rossmann-like Domain"/>
    <property type="match status" value="1"/>
</dbReference>
<reference evidence="2 3" key="1">
    <citation type="journal article" date="2019" name="ACS Chem. Biol.">
        <title>Identification and Mobilization of a Cryptic Antibiotic Biosynthesis Gene Locus from a Human-Pathogenic Nocardia Isolate.</title>
        <authorList>
            <person name="Herisse M."/>
            <person name="Ishida K."/>
            <person name="Porter J.L."/>
            <person name="Howden B."/>
            <person name="Hertweck C."/>
            <person name="Stinear T.P."/>
            <person name="Pidot S.J."/>
        </authorList>
    </citation>
    <scope>NUCLEOTIDE SEQUENCE [LARGE SCALE GENOMIC DNA]</scope>
    <source>
        <strain evidence="2 3">AUSMDU00012717</strain>
    </source>
</reference>
<dbReference type="KEGG" id="nah:F5544_08410"/>
<dbReference type="PANTHER" id="PTHR43796:SF2">
    <property type="entry name" value="CARBOXYNORSPERMIDINE SYNTHASE"/>
    <property type="match status" value="1"/>
</dbReference>
<dbReference type="Gene3D" id="3.30.360.10">
    <property type="entry name" value="Dihydrodipicolinate Reductase, domain 2"/>
    <property type="match status" value="1"/>
</dbReference>
<dbReference type="EMBL" id="CP046172">
    <property type="protein sequence ID" value="QIS09584.1"/>
    <property type="molecule type" value="Genomic_DNA"/>
</dbReference>
<dbReference type="InterPro" id="IPR005097">
    <property type="entry name" value="Sacchrp_dh_NADP-bd"/>
</dbReference>
<dbReference type="SUPFAM" id="SSF51735">
    <property type="entry name" value="NAD(P)-binding Rossmann-fold domains"/>
    <property type="match status" value="1"/>
</dbReference>
<sequence length="299" mass="31422">MTRILMLGGAGQMGQSAARILAAAPAVDRLVLTDLDARRAADFAKTLGPKASGIGLDVTDELALRAALADCDLVLNTVGPYFRFGEPILAATIAAGRNYIDICDDWEPTLAMLAMDEKARAAGIYALVGMGSSPGVANMLAVTAARELDTVDSIVTAWSAEDARTAVSDDGPSAAFVHGMHQISGSIRVVCDGVHVDRPALERIRIDYPGIGRGVAWSFGHPEAVTLDRAFPELRGNTNAIVADNLFIGVCHLLRWAVGAKLFTVDRAAAVAHRIVPLLPASGLIKPGALPRCSPWPPV</sequence>